<feature type="domain" description="Ribose-phosphate pyrophosphokinase N-terminal" evidence="4">
    <location>
        <begin position="14"/>
        <end position="114"/>
    </location>
</feature>
<dbReference type="PANTHER" id="PTHR10210:SF41">
    <property type="entry name" value="RIBOSE-PHOSPHATE PYROPHOSPHOKINASE 1, CHLOROPLASTIC"/>
    <property type="match status" value="1"/>
</dbReference>
<dbReference type="GO" id="GO:0005737">
    <property type="term" value="C:cytoplasm"/>
    <property type="evidence" value="ECO:0007669"/>
    <property type="project" value="TreeGrafter"/>
</dbReference>
<dbReference type="GO" id="GO:0006015">
    <property type="term" value="P:5-phosphoribose 1-diphosphate biosynthetic process"/>
    <property type="evidence" value="ECO:0007669"/>
    <property type="project" value="TreeGrafter"/>
</dbReference>
<dbReference type="AlphaFoldDB" id="A0A0J8GYH2"/>
<dbReference type="SMART" id="SM01400">
    <property type="entry name" value="Pribosyltran_N"/>
    <property type="match status" value="1"/>
</dbReference>
<dbReference type="GO" id="GO:0006164">
    <property type="term" value="P:purine nucleotide biosynthetic process"/>
    <property type="evidence" value="ECO:0007669"/>
    <property type="project" value="TreeGrafter"/>
</dbReference>
<evidence type="ECO:0000259" key="4">
    <source>
        <dbReference type="Pfam" id="PF13793"/>
    </source>
</evidence>
<dbReference type="PATRIC" id="fig|1513271.3.peg.962"/>
<dbReference type="GO" id="GO:0004749">
    <property type="term" value="F:ribose phosphate diphosphokinase activity"/>
    <property type="evidence" value="ECO:0007669"/>
    <property type="project" value="TreeGrafter"/>
</dbReference>
<dbReference type="Pfam" id="PF13793">
    <property type="entry name" value="Pribosyltran_N"/>
    <property type="match status" value="1"/>
</dbReference>
<evidence type="ECO:0000259" key="3">
    <source>
        <dbReference type="Pfam" id="PF00156"/>
    </source>
</evidence>
<dbReference type="CDD" id="cd06223">
    <property type="entry name" value="PRTases_typeI"/>
    <property type="match status" value="1"/>
</dbReference>
<dbReference type="Pfam" id="PF00156">
    <property type="entry name" value="Pribosyltran"/>
    <property type="match status" value="1"/>
</dbReference>
<dbReference type="Proteomes" id="UP000037600">
    <property type="component" value="Unassembled WGS sequence"/>
</dbReference>
<dbReference type="InterPro" id="IPR029057">
    <property type="entry name" value="PRTase-like"/>
</dbReference>
<evidence type="ECO:0000313" key="6">
    <source>
        <dbReference type="Proteomes" id="UP000037600"/>
    </source>
</evidence>
<evidence type="ECO:0000313" key="5">
    <source>
        <dbReference type="EMBL" id="KMT66284.1"/>
    </source>
</evidence>
<dbReference type="InterPro" id="IPR000836">
    <property type="entry name" value="PRTase_dom"/>
</dbReference>
<feature type="domain" description="Phosphoribosyltransferase" evidence="3">
    <location>
        <begin position="157"/>
        <end position="246"/>
    </location>
</feature>
<dbReference type="STRING" id="1513271.XM47_04650"/>
<dbReference type="EMBL" id="LAZL01000005">
    <property type="protein sequence ID" value="KMT66284.1"/>
    <property type="molecule type" value="Genomic_DNA"/>
</dbReference>
<name>A0A0J8GYH2_9ALTE</name>
<reference evidence="5 6" key="1">
    <citation type="submission" date="2015-04" db="EMBL/GenBank/DDBJ databases">
        <title>Draft Genome Sequence of the Novel Agar-Digesting Marine Bacterium Q1.</title>
        <authorList>
            <person name="Li Y."/>
            <person name="Li D."/>
            <person name="Chen G."/>
            <person name="Du Z."/>
        </authorList>
    </citation>
    <scope>NUCLEOTIDE SEQUENCE [LARGE SCALE GENOMIC DNA]</scope>
    <source>
        <strain evidence="5 6">Q1</strain>
    </source>
</reference>
<proteinExistence type="inferred from homology"/>
<organism evidence="5 6">
    <name type="scientific">Catenovulum maritimum</name>
    <dbReference type="NCBI Taxonomy" id="1513271"/>
    <lineage>
        <taxon>Bacteria</taxon>
        <taxon>Pseudomonadati</taxon>
        <taxon>Pseudomonadota</taxon>
        <taxon>Gammaproteobacteria</taxon>
        <taxon>Alteromonadales</taxon>
        <taxon>Alteromonadaceae</taxon>
        <taxon>Catenovulum</taxon>
    </lineage>
</organism>
<dbReference type="OrthoDB" id="9777067at2"/>
<dbReference type="GO" id="GO:0016301">
    <property type="term" value="F:kinase activity"/>
    <property type="evidence" value="ECO:0007669"/>
    <property type="project" value="UniProtKB-KW"/>
</dbReference>
<comment type="similarity">
    <text evidence="2">Belongs to the ribose-phosphate pyrophosphokinase family.</text>
</comment>
<keyword evidence="5" id="KW-0418">Kinase</keyword>
<keyword evidence="6" id="KW-1185">Reference proteome</keyword>
<dbReference type="InterPro" id="IPR029099">
    <property type="entry name" value="Pribosyltran_N"/>
</dbReference>
<keyword evidence="5" id="KW-0808">Transferase</keyword>
<dbReference type="Gene3D" id="3.40.50.2020">
    <property type="match status" value="2"/>
</dbReference>
<dbReference type="RefSeq" id="WP_048690282.1">
    <property type="nucleotide sequence ID" value="NZ_KQ130484.1"/>
</dbReference>
<dbReference type="NCBIfam" id="TIGR01251">
    <property type="entry name" value="ribP_PPkin"/>
    <property type="match status" value="1"/>
</dbReference>
<dbReference type="InterPro" id="IPR005946">
    <property type="entry name" value="Rib-P_diPkinase"/>
</dbReference>
<dbReference type="PANTHER" id="PTHR10210">
    <property type="entry name" value="RIBOSE-PHOSPHATE DIPHOSPHOKINASE FAMILY MEMBER"/>
    <property type="match status" value="1"/>
</dbReference>
<sequence length="291" mass="31955">MRVYSHQSNQIKSLLNFECFTFSGGEEHIRFDATQLNSILDNSNCVIKFEIVERLTCSAKLIRLMLAVDALKRLTHNNVPIELVIPYFPYARQDRVCVEGEALGAAVMATFINQLNFAKVTIWDAHSDVTPALINNVVNVPQVTLLKQNAQLSALLSAGELTLISPDAGATKKTMKIAESFNGDPDVVQAQKVRNLKTGEIDKTEILGDVKGKKVLIADDICDGGRTFIELAKVLKNQGASTVSLFITHGIFSKGLGVFEGLIDHIYTTDSFKAKNEFVVDSAINLTIIEL</sequence>
<dbReference type="GO" id="GO:0002189">
    <property type="term" value="C:ribose phosphate diphosphokinase complex"/>
    <property type="evidence" value="ECO:0007669"/>
    <property type="project" value="TreeGrafter"/>
</dbReference>
<keyword evidence="1 2" id="KW-0545">Nucleotide biosynthesis</keyword>
<dbReference type="SUPFAM" id="SSF53271">
    <property type="entry name" value="PRTase-like"/>
    <property type="match status" value="1"/>
</dbReference>
<gene>
    <name evidence="5" type="ORF">XM47_04650</name>
</gene>
<evidence type="ECO:0000256" key="2">
    <source>
        <dbReference type="RuleBase" id="RU004324"/>
    </source>
</evidence>
<evidence type="ECO:0000256" key="1">
    <source>
        <dbReference type="ARBA" id="ARBA00022727"/>
    </source>
</evidence>
<protein>
    <submittedName>
        <fullName evidence="5">Ribose-phosphate pyrophosphokinase</fullName>
    </submittedName>
</protein>
<comment type="caution">
    <text evidence="5">The sequence shown here is derived from an EMBL/GenBank/DDBJ whole genome shotgun (WGS) entry which is preliminary data.</text>
</comment>
<dbReference type="GO" id="GO:0000287">
    <property type="term" value="F:magnesium ion binding"/>
    <property type="evidence" value="ECO:0007669"/>
    <property type="project" value="InterPro"/>
</dbReference>
<accession>A0A0J8GYH2</accession>